<reference evidence="1 2" key="1">
    <citation type="journal article" date="2012" name="Gene">
        <title>Sequence of Leptospira santarosai serovar Shermani genome and prediction of virulence-associated genes.</title>
        <authorList>
            <person name="Chou L.F."/>
            <person name="Chen Y.T."/>
            <person name="Lu C.W."/>
            <person name="Ko Y.C."/>
            <person name="Tang C.Y."/>
            <person name="Pan M.J."/>
            <person name="Tian Y.C."/>
            <person name="Chiu C.H."/>
            <person name="Hung C.C."/>
            <person name="Yang C.W."/>
        </authorList>
    </citation>
    <scope>NUCLEOTIDE SEQUENCE [LARGE SCALE GENOMIC DNA]</scope>
    <source>
        <strain evidence="1">LT 821</strain>
    </source>
</reference>
<dbReference type="Proteomes" id="UP000035800">
    <property type="component" value="Chromosome I"/>
</dbReference>
<dbReference type="AlphaFoldDB" id="K8XW19"/>
<dbReference type="KEGG" id="lst:LSS_19298"/>
<sequence length="103" mass="12125">MFSRKKENVELTSFYRKEFFHLLINPKMKILYGNSILRWSSLDFIRAILETAYPKVAPCGNSYGDFSIKAVRSTKNIKRRNLWELPHFLSNFGNDIWNGCVCE</sequence>
<dbReference type="STRING" id="758847.LSS_19298"/>
<organism evidence="1 2">
    <name type="scientific">Leptospira santarosai serovar Shermani str. LT 821</name>
    <dbReference type="NCBI Taxonomy" id="758847"/>
    <lineage>
        <taxon>Bacteria</taxon>
        <taxon>Pseudomonadati</taxon>
        <taxon>Spirochaetota</taxon>
        <taxon>Spirochaetia</taxon>
        <taxon>Leptospirales</taxon>
        <taxon>Leptospiraceae</taxon>
        <taxon>Leptospira</taxon>
    </lineage>
</organism>
<evidence type="ECO:0000313" key="1">
    <source>
        <dbReference type="EMBL" id="EKT85096.1"/>
    </source>
</evidence>
<gene>
    <name evidence="1" type="ORF">LSS_19298</name>
</gene>
<evidence type="ECO:0000313" key="2">
    <source>
        <dbReference type="Proteomes" id="UP000035800"/>
    </source>
</evidence>
<accession>K8XW19</accession>
<protein>
    <submittedName>
        <fullName evidence="1">Uncharacterized protein</fullName>
    </submittedName>
</protein>
<reference evidence="1 2" key="2">
    <citation type="journal article" date="2014" name="Emerg. Microbes Infect.">
        <title>Potential impact on kidney infection: a whole-genome analysis of Leptospira santarosai serovar Shermani.</title>
        <authorList>
            <person name="Chou L.F."/>
            <person name="Chen T.W."/>
            <person name="Ko Y.C."/>
            <person name="Pan M.J."/>
            <person name="Tian Y.C."/>
            <person name="Chiu C.H."/>
            <person name="Tang P."/>
            <person name="Hung C.C."/>
            <person name="Yang C.W."/>
        </authorList>
    </citation>
    <scope>NUCLEOTIDE SEQUENCE</scope>
    <source>
        <strain evidence="1 2">LT 821</strain>
    </source>
</reference>
<name>K8XW19_9LEPT</name>
<proteinExistence type="predicted"/>
<dbReference type="EMBL" id="CP006694">
    <property type="protein sequence ID" value="EKT85096.1"/>
    <property type="molecule type" value="Genomic_DNA"/>
</dbReference>